<evidence type="ECO:0000256" key="7">
    <source>
        <dbReference type="ARBA" id="ARBA00022806"/>
    </source>
</evidence>
<dbReference type="InterPro" id="IPR027417">
    <property type="entry name" value="P-loop_NTPase"/>
</dbReference>
<evidence type="ECO:0000256" key="1">
    <source>
        <dbReference type="ARBA" id="ARBA00006847"/>
    </source>
</evidence>
<keyword evidence="7" id="KW-0347">Helicase</keyword>
<keyword evidence="8" id="KW-0067">ATP-binding</keyword>
<gene>
    <name evidence="11" type="primary">cas3</name>
    <name evidence="11" type="ORF">NG799_06685</name>
</gene>
<dbReference type="InterPro" id="IPR050079">
    <property type="entry name" value="DEAD_box_RNA_helicase"/>
</dbReference>
<dbReference type="Pfam" id="PF22590">
    <property type="entry name" value="Cas3-like_C_2"/>
    <property type="match status" value="1"/>
</dbReference>
<dbReference type="Gene3D" id="3.40.50.300">
    <property type="entry name" value="P-loop containing nucleotide triphosphate hydrolases"/>
    <property type="match status" value="2"/>
</dbReference>
<organism evidence="11 12">
    <name type="scientific">Laspinema palackyanum D2a</name>
    <dbReference type="NCBI Taxonomy" id="2953684"/>
    <lineage>
        <taxon>Bacteria</taxon>
        <taxon>Bacillati</taxon>
        <taxon>Cyanobacteriota</taxon>
        <taxon>Cyanophyceae</taxon>
        <taxon>Oscillatoriophycideae</taxon>
        <taxon>Oscillatoriales</taxon>
        <taxon>Laspinemataceae</taxon>
        <taxon>Laspinema</taxon>
        <taxon>Laspinema palackyanum</taxon>
    </lineage>
</organism>
<dbReference type="Pfam" id="PF18019">
    <property type="entry name" value="Cas3_HD"/>
    <property type="match status" value="1"/>
</dbReference>
<comment type="caution">
    <text evidence="11">The sequence shown here is derived from an EMBL/GenBank/DDBJ whole genome shotgun (WGS) entry which is preliminary data.</text>
</comment>
<evidence type="ECO:0000256" key="5">
    <source>
        <dbReference type="ARBA" id="ARBA00022741"/>
    </source>
</evidence>
<dbReference type="PROSITE" id="PS51643">
    <property type="entry name" value="HD_CAS3"/>
    <property type="match status" value="1"/>
</dbReference>
<evidence type="ECO:0000256" key="9">
    <source>
        <dbReference type="ARBA" id="ARBA00023118"/>
    </source>
</evidence>
<dbReference type="InterPro" id="IPR038257">
    <property type="entry name" value="CRISPR-assoc_Cas3_HD_sf"/>
</dbReference>
<dbReference type="NCBIfam" id="TIGR01587">
    <property type="entry name" value="cas3_core"/>
    <property type="match status" value="1"/>
</dbReference>
<dbReference type="PANTHER" id="PTHR47959">
    <property type="entry name" value="ATP-DEPENDENT RNA HELICASE RHLE-RELATED"/>
    <property type="match status" value="1"/>
</dbReference>
<sequence>MMKCHEFPKLLAKSLPKQKERHPKVEGAATYTGHIHAVFKSAEVLVEKLGARILEQLDLNDIEPDRFAATVKLGAYLHDWGKANQHFQEMVHLKSEDDKIPQGRKQLLKAWKEHGERQMIRHEVISGILALQVESFRDWLNHCPNADLRLAVWAAMGHHLKMGGQVTEIREGTGDGLKIYTHHPDFKKVLMMGHKFLGLPKSCKKPPPEYWSISQLQEALNTLVRDFGEAEEQMDWQQQKFIAAVKATVLAADVAGSALAGGNYEIEQWVEEVLSRVLSEEELQNVLTDRLEGQELREFQKKIAAPGSRIKLVKAGCGTGKTIGAYAWAKTRALNHKLFFCYPTMGTASQGYLDYAHDSQIEATLIHSHADIDLEELLTTNEIEETEEEKQKNEEFREAQARLSSLLAWQNKLMVCTVDTVLGLMQNNRKPLYSWPAISLGAFVFDEVHAYDPMLFGTLLRFLKTFSRSEILLMSASITREQEQAIRQVVEDELGEEITVIHGPQELEELTRYRLQYLPEVSDLETAPEVWDSILKTLHQGKKVLWVTNSVQSCIDLYRLAENQLTQHLPGVAVKRLIYHSRFRYKDRKVKHQEVIEAFQGSDPVLAITTQVCEMSLDLSADLLVSAIAPAPALIQRLGRLNRRVRQDETTGEYHLVSGQVCDGIIYAWDAKQPYKQSELETGKQLLDRLAGEEISQADLSRVAAELGSMTYSPVDCEWLDGIWCTQPGNLREAGYTITVLLADDIPAIQQAAKQSDRSFMKEAQNWAISIRATPGFQEWKRKKFYRCAPSDVIQYSEETGAEQCKALP</sequence>
<comment type="similarity">
    <text evidence="1">In the N-terminal section; belongs to the CRISPR-associated nuclease Cas3-HD family.</text>
</comment>
<proteinExistence type="inferred from homology"/>
<dbReference type="SMART" id="SM00487">
    <property type="entry name" value="DEXDc"/>
    <property type="match status" value="1"/>
</dbReference>
<comment type="similarity">
    <text evidence="2">In the central section; belongs to the CRISPR-associated helicase Cas3 family.</text>
</comment>
<dbReference type="InterPro" id="IPR054712">
    <property type="entry name" value="Cas3-like_dom"/>
</dbReference>
<evidence type="ECO:0000256" key="6">
    <source>
        <dbReference type="ARBA" id="ARBA00022801"/>
    </source>
</evidence>
<evidence type="ECO:0000313" key="12">
    <source>
        <dbReference type="Proteomes" id="UP001525890"/>
    </source>
</evidence>
<evidence type="ECO:0000259" key="10">
    <source>
        <dbReference type="PROSITE" id="PS51643"/>
    </source>
</evidence>
<dbReference type="InterPro" id="IPR006483">
    <property type="entry name" value="CRISPR-assoc_Cas3_HD"/>
</dbReference>
<dbReference type="Gene3D" id="1.10.3210.30">
    <property type="match status" value="1"/>
</dbReference>
<evidence type="ECO:0000313" key="11">
    <source>
        <dbReference type="EMBL" id="MCT7966018.1"/>
    </source>
</evidence>
<evidence type="ECO:0000256" key="2">
    <source>
        <dbReference type="ARBA" id="ARBA00009046"/>
    </source>
</evidence>
<reference evidence="11 12" key="1">
    <citation type="journal article" date="2022" name="Front. Microbiol.">
        <title>High genomic differentiation and limited gene flow indicate recent cryptic speciation within the genus Laspinema (cyanobacteria).</title>
        <authorList>
            <person name="Stanojkovic A."/>
            <person name="Skoupy S."/>
            <person name="Skaloud P."/>
            <person name="Dvorak P."/>
        </authorList>
    </citation>
    <scope>NUCLEOTIDE SEQUENCE [LARGE SCALE GENOMIC DNA]</scope>
    <source>
        <strain evidence="11 12">D2a</strain>
    </source>
</reference>
<dbReference type="Proteomes" id="UP001525890">
    <property type="component" value="Unassembled WGS sequence"/>
</dbReference>
<keyword evidence="5" id="KW-0547">Nucleotide-binding</keyword>
<protein>
    <submittedName>
        <fullName evidence="11">CRISPR-associated helicase Cas3</fullName>
    </submittedName>
</protein>
<keyword evidence="6" id="KW-0378">Hydrolase</keyword>
<dbReference type="EMBL" id="JAMXFF010000007">
    <property type="protein sequence ID" value="MCT7966018.1"/>
    <property type="molecule type" value="Genomic_DNA"/>
</dbReference>
<dbReference type="PANTHER" id="PTHR47959:SF16">
    <property type="entry name" value="CRISPR-ASSOCIATED NUCLEASE_HELICASE CAS3-RELATED"/>
    <property type="match status" value="1"/>
</dbReference>
<dbReference type="InterPro" id="IPR006474">
    <property type="entry name" value="Helicase_Cas3_CRISPR-ass_core"/>
</dbReference>
<evidence type="ECO:0000256" key="3">
    <source>
        <dbReference type="ARBA" id="ARBA00022722"/>
    </source>
</evidence>
<accession>A0ABT2MMR5</accession>
<name>A0ABT2MMR5_9CYAN</name>
<keyword evidence="4" id="KW-0479">Metal-binding</keyword>
<evidence type="ECO:0000256" key="4">
    <source>
        <dbReference type="ARBA" id="ARBA00022723"/>
    </source>
</evidence>
<dbReference type="InterPro" id="IPR014001">
    <property type="entry name" value="Helicase_ATP-bd"/>
</dbReference>
<keyword evidence="12" id="KW-1185">Reference proteome</keyword>
<dbReference type="RefSeq" id="WP_368005668.1">
    <property type="nucleotide sequence ID" value="NZ_JAMXFF010000007.1"/>
</dbReference>
<evidence type="ECO:0000256" key="8">
    <source>
        <dbReference type="ARBA" id="ARBA00022840"/>
    </source>
</evidence>
<feature type="domain" description="HD Cas3-type" evidence="10">
    <location>
        <begin position="24"/>
        <end position="255"/>
    </location>
</feature>
<keyword evidence="9" id="KW-0051">Antiviral defense</keyword>
<dbReference type="SUPFAM" id="SSF52540">
    <property type="entry name" value="P-loop containing nucleoside triphosphate hydrolases"/>
    <property type="match status" value="1"/>
</dbReference>
<keyword evidence="3" id="KW-0540">Nuclease</keyword>